<dbReference type="SUPFAM" id="SSF50939">
    <property type="entry name" value="Sialidases"/>
    <property type="match status" value="1"/>
</dbReference>
<proteinExistence type="predicted"/>
<dbReference type="RefSeq" id="WP_162453791.1">
    <property type="nucleotide sequence ID" value="NZ_WLZY01000018.1"/>
</dbReference>
<protein>
    <submittedName>
        <fullName evidence="2">Neuraminidase (Sialidase)</fullName>
    </submittedName>
</protein>
<dbReference type="Proteomes" id="UP000460435">
    <property type="component" value="Unassembled WGS sequence"/>
</dbReference>
<accession>A0A7K3MCZ6</accession>
<dbReference type="InterPro" id="IPR036278">
    <property type="entry name" value="Sialidase_sf"/>
</dbReference>
<dbReference type="PANTHER" id="PTHR43752:SF2">
    <property type="entry name" value="BNR_ASP-BOX REPEAT FAMILY PROTEIN"/>
    <property type="match status" value="1"/>
</dbReference>
<sequence>MDAEPLAAGLTATGHWRSFVVRDFSAWRQCHAPTVADAGGHLVVAWFAGEREGAPDSSIWLARGHGSAWSAPQRVAAHPGEPCWNPVLFTAAGQLLLFYKVGSPIPAWRTMVMTSGDGGRTWSAARELVGGDRGGRGPVKNKPIVLSNGDWLAPGSTEGEWWDAFVDRSNDDGRTWQRTFLPLDHEAHAGQGVIQPTLWESAPGHVHALLRSTNGWVCRSDSVDGGRSWSPVLPTGLPSNNSGLDAVRLADGRVVVVHNPVGQAWGARTPLVVSISADDGHTWRRVRTLEDAPAPTHQIVGEPTGVVTDGVAEFSYPAVIPYGGGVAVVYTWQRRGIAFAHLTNL</sequence>
<comment type="caution">
    <text evidence="2">The sequence shown here is derived from an EMBL/GenBank/DDBJ whole genome shotgun (WGS) entry which is preliminary data.</text>
</comment>
<evidence type="ECO:0000259" key="1">
    <source>
        <dbReference type="Pfam" id="PF13088"/>
    </source>
</evidence>
<feature type="domain" description="Sialidase" evidence="1">
    <location>
        <begin position="40"/>
        <end position="324"/>
    </location>
</feature>
<organism evidence="2 3">
    <name type="scientific">Phytoactinopolyspora mesophila</name>
    <dbReference type="NCBI Taxonomy" id="2650750"/>
    <lineage>
        <taxon>Bacteria</taxon>
        <taxon>Bacillati</taxon>
        <taxon>Actinomycetota</taxon>
        <taxon>Actinomycetes</taxon>
        <taxon>Jiangellales</taxon>
        <taxon>Jiangellaceae</taxon>
        <taxon>Phytoactinopolyspora</taxon>
    </lineage>
</organism>
<dbReference type="Pfam" id="PF13088">
    <property type="entry name" value="BNR_2"/>
    <property type="match status" value="1"/>
</dbReference>
<dbReference type="AlphaFoldDB" id="A0A7K3MCZ6"/>
<keyword evidence="3" id="KW-1185">Reference proteome</keyword>
<reference evidence="2 3" key="1">
    <citation type="submission" date="2019-11" db="EMBL/GenBank/DDBJ databases">
        <authorList>
            <person name="Li X.-J."/>
            <person name="Feng X.-M."/>
        </authorList>
    </citation>
    <scope>NUCLEOTIDE SEQUENCE [LARGE SCALE GENOMIC DNA]</scope>
    <source>
        <strain evidence="2 3">XMNu-373</strain>
    </source>
</reference>
<dbReference type="CDD" id="cd15482">
    <property type="entry name" value="Sialidase_non-viral"/>
    <property type="match status" value="1"/>
</dbReference>
<evidence type="ECO:0000313" key="3">
    <source>
        <dbReference type="Proteomes" id="UP000460435"/>
    </source>
</evidence>
<dbReference type="InterPro" id="IPR011040">
    <property type="entry name" value="Sialidase"/>
</dbReference>
<name>A0A7K3MCZ6_9ACTN</name>
<gene>
    <name evidence="2" type="ORF">F7O44_28775</name>
</gene>
<dbReference type="EMBL" id="WLZY01000018">
    <property type="protein sequence ID" value="NDL61070.1"/>
    <property type="molecule type" value="Genomic_DNA"/>
</dbReference>
<dbReference type="PANTHER" id="PTHR43752">
    <property type="entry name" value="BNR/ASP-BOX REPEAT FAMILY PROTEIN"/>
    <property type="match status" value="1"/>
</dbReference>
<dbReference type="Gene3D" id="2.120.10.10">
    <property type="match status" value="1"/>
</dbReference>
<evidence type="ECO:0000313" key="2">
    <source>
        <dbReference type="EMBL" id="NDL61070.1"/>
    </source>
</evidence>